<dbReference type="GO" id="GO:0000045">
    <property type="term" value="P:autophagosome assembly"/>
    <property type="evidence" value="ECO:0007669"/>
    <property type="project" value="TreeGrafter"/>
</dbReference>
<evidence type="ECO:0000256" key="1">
    <source>
        <dbReference type="ARBA" id="ARBA00004406"/>
    </source>
</evidence>
<dbReference type="GO" id="GO:0032266">
    <property type="term" value="F:phosphatidylinositol-3-phosphate binding"/>
    <property type="evidence" value="ECO:0007669"/>
    <property type="project" value="TreeGrafter"/>
</dbReference>
<evidence type="ECO:0000256" key="4">
    <source>
        <dbReference type="ARBA" id="ARBA00022448"/>
    </source>
</evidence>
<evidence type="ECO:0000256" key="10">
    <source>
        <dbReference type="SAM" id="MobiDB-lite"/>
    </source>
</evidence>
<evidence type="ECO:0000256" key="6">
    <source>
        <dbReference type="ARBA" id="ARBA00023055"/>
    </source>
</evidence>
<name>A0A8C1SX09_CYPCA</name>
<keyword evidence="6" id="KW-0445">Lipid transport</keyword>
<evidence type="ECO:0000313" key="11">
    <source>
        <dbReference type="Ensembl" id="ENSCCRP00015014318.1"/>
    </source>
</evidence>
<dbReference type="Proteomes" id="UP000694700">
    <property type="component" value="Unplaced"/>
</dbReference>
<keyword evidence="5" id="KW-0256">Endoplasmic reticulum</keyword>
<dbReference type="GO" id="GO:0005789">
    <property type="term" value="C:endoplasmic reticulum membrane"/>
    <property type="evidence" value="ECO:0007669"/>
    <property type="project" value="UniProtKB-SubCell"/>
</dbReference>
<dbReference type="Pfam" id="PF13329">
    <property type="entry name" value="ATG2_CAD"/>
    <property type="match status" value="3"/>
</dbReference>
<proteinExistence type="inferred from homology"/>
<keyword evidence="7" id="KW-0472">Membrane</keyword>
<evidence type="ECO:0000256" key="2">
    <source>
        <dbReference type="ARBA" id="ARBA00004623"/>
    </source>
</evidence>
<dbReference type="Ensembl" id="ENSCCRT00015014829.1">
    <property type="protein sequence ID" value="ENSCCRP00015014318.1"/>
    <property type="gene ID" value="ENSCCRG00015003396.1"/>
</dbReference>
<dbReference type="GO" id="GO:0061709">
    <property type="term" value="P:reticulophagy"/>
    <property type="evidence" value="ECO:0007669"/>
    <property type="project" value="TreeGrafter"/>
</dbReference>
<sequence length="1737" mass="193604">MSRWLFPWSGSIKKRACRYLLQHYLGHFLEERLSLDQLSLDLYNGSGVIREINLDVWAVNELLESLGAPLEIVEGFVNSITVTIPWAALVTEHCTLEITGLQITCRPKYRTNGNWDSQGWSSCMTSSMQLAQECLKDPPEASEEPPAPLEGLEMFAQTIETVLRRIKVTFLDTIVRVEHHSQDAETGVALEMRIKRVDYCDEAVRDSSQTVPVDIHQPPAFLHKILQLNSVQLLYETLGGSQVRETIQPTDENDDDASDAPQSLHPTPKPPEPLLIGQCSGFIETTVKIKQNEMLPGPKVCLHNKKIKKTEWEYFLDVHDSSESVRSNDQIIRLHHQTSQYVFKPVLNNTSCVCQYISFMFFLAIHQVFIFLPIERSSRSGQSEPLKPDSLLRLSLGGVTLTLLEQDPPPGPDGLSSLAEVSRLFFHELVFFKDGMFSERDFHNLRGSFAKACPHSHIRMTGAAVQLTCEMRSAGRHTRATTSDLSFSRLELLECLWESGGPQYTEVHGIPTNSCSQMGSRRRVIRRDSSLRIELGELNSELDLDIIVRLEDILQALRHCPLHSSLLLQSPYAVLKVRFPIPDLRPLGLRRPLSQRAVRNEILSLQISNLELKSQQGPDIQQDGPCRVYEGWEGEAFPCIRVQKSPDPDGIPRDLGLGSMSLENPCELREKNSSPFSSNRTMFETEEMVIPADPEEMDEFQAQCICQCQYVVDITFPVAYILLPSKEAFLSIYNRYCSTLQENELLKKCLQALVFKSPFQKKELDPQSSHALTGRKMDFCHGELILDLEGGKIFSVSQHQNNPNLNFLTIESRRVELYHKAEVPDSPIPVKLEMPRFTSPGHLDPTIYPTEVGVSSVGGRETDVQMLSTAIKITLDLERNVKEFLVALRLHGATLRHHMALTNHSWHEQIVDFLDVIDDDILGYTPPAVITVLHTHLATCAVDYRPLYLPLRVLFTAESFSLSSNIIVDTATFHLRFILDDSALYLSDKCESDTVDLRRDYVCVLDIDLLELAITTWKGTDSSKLTQPLFELRCSNNVVHVHTCADSCAALVNMLQYLVSQSDLHPPPRHTSPTEIAGQKLLLSESPASLPPCPPAETAEINQCDLTDALIDTERILQEETQDPASPVSVYLFPGEAPKLRPSVLEGEESDIDGLVSTAMEAHADMMLEEGSEGSTDNDDFCILEAPGMGIPPRDGEPVVTVLSQGPIKVRDGYYSRPRGSSDLLRAPALFPVPQNRVVLREVSVVWHLYGGKDFGGKPSSAHTLQSLRMSVDSAPGARGSPSRSAGPSRPQNSWRWIGGSGRQHTLLMEIQLTKVSFQHETYPVVAPPAAGPDADGLGLGEQPISRQVFIVQELEIRDRLASSQINKFLYLYTSESMPRRAHSNMLTVKALQVMPESGLGGPECCLRVSLLPLRLNIDQDALFFLKDFFSNMAAGVNPYLAIDPAQSSSSAGSSSSSDQPIYFREFRFTSEVPIWLDYQGKHVVIEQGTFAGILIGLAQLNCSELKLKRLCCRHGLLGVDKVIQYAVNEWLIDIRKNQLPGILGGVGPMHSVVQLFHGVRDLFWMPIEQYRKDGRIIRGLQRGAASFGTSTASAALELSNRLVQAIQSTAETVYDILSPTPPLTRYITEGRPTPRPRRTPQPADLREGVAKAYDTVREGVIDTAQTLCDVASRGHEQKGLPGAVGGVLRQIPPTVVRPLIVASEATSNLLGGMRNQIKPDARKEDFLKWRTEDGQE</sequence>
<dbReference type="GO" id="GO:0000422">
    <property type="term" value="P:autophagy of mitochondrion"/>
    <property type="evidence" value="ECO:0007669"/>
    <property type="project" value="TreeGrafter"/>
</dbReference>
<comment type="similarity">
    <text evidence="3">Belongs to the ATG2 family.</text>
</comment>
<evidence type="ECO:0000256" key="7">
    <source>
        <dbReference type="ARBA" id="ARBA00023136"/>
    </source>
</evidence>
<organism evidence="11 12">
    <name type="scientific">Cyprinus carpio</name>
    <name type="common">Common carp</name>
    <dbReference type="NCBI Taxonomy" id="7962"/>
    <lineage>
        <taxon>Eukaryota</taxon>
        <taxon>Metazoa</taxon>
        <taxon>Chordata</taxon>
        <taxon>Craniata</taxon>
        <taxon>Vertebrata</taxon>
        <taxon>Euteleostomi</taxon>
        <taxon>Actinopterygii</taxon>
        <taxon>Neopterygii</taxon>
        <taxon>Teleostei</taxon>
        <taxon>Ostariophysi</taxon>
        <taxon>Cypriniformes</taxon>
        <taxon>Cyprinidae</taxon>
        <taxon>Cyprininae</taxon>
        <taxon>Cyprinus</taxon>
    </lineage>
</organism>
<evidence type="ECO:0000256" key="9">
    <source>
        <dbReference type="ARBA" id="ARBA00024615"/>
    </source>
</evidence>
<reference evidence="11" key="1">
    <citation type="submission" date="2025-08" db="UniProtKB">
        <authorList>
            <consortium name="Ensembl"/>
        </authorList>
    </citation>
    <scope>IDENTIFICATION</scope>
</reference>
<evidence type="ECO:0000256" key="3">
    <source>
        <dbReference type="ARBA" id="ARBA00009714"/>
    </source>
</evidence>
<keyword evidence="4" id="KW-0813">Transport</keyword>
<evidence type="ECO:0000313" key="12">
    <source>
        <dbReference type="Proteomes" id="UP000694700"/>
    </source>
</evidence>
<protein>
    <submittedName>
        <fullName evidence="11">Autophagy related 2A</fullName>
    </submittedName>
</protein>
<feature type="compositionally biased region" description="Low complexity" evidence="10">
    <location>
        <begin position="1274"/>
        <end position="1291"/>
    </location>
</feature>
<dbReference type="GO" id="GO:0061723">
    <property type="term" value="P:glycophagy"/>
    <property type="evidence" value="ECO:0007669"/>
    <property type="project" value="TreeGrafter"/>
</dbReference>
<dbReference type="InterPro" id="IPR026849">
    <property type="entry name" value="ATG2"/>
</dbReference>
<feature type="region of interest" description="Disordered" evidence="10">
    <location>
        <begin position="247"/>
        <end position="272"/>
    </location>
</feature>
<evidence type="ECO:0000256" key="5">
    <source>
        <dbReference type="ARBA" id="ARBA00022824"/>
    </source>
</evidence>
<evidence type="ECO:0000256" key="8">
    <source>
        <dbReference type="ARBA" id="ARBA00024479"/>
    </source>
</evidence>
<comment type="catalytic activity">
    <reaction evidence="8">
        <text>a 1,2-diacyl-sn-glycero-3-phospho-L-serine(in) = a 1,2-diacyl-sn-glycero-3-phospho-L-serine(out)</text>
        <dbReference type="Rhea" id="RHEA:38663"/>
        <dbReference type="ChEBI" id="CHEBI:57262"/>
    </reaction>
</comment>
<dbReference type="GO" id="GO:0034727">
    <property type="term" value="P:piecemeal microautophagy of the nucleus"/>
    <property type="evidence" value="ECO:0007669"/>
    <property type="project" value="TreeGrafter"/>
</dbReference>
<dbReference type="GO" id="GO:0006869">
    <property type="term" value="P:lipid transport"/>
    <property type="evidence" value="ECO:0007669"/>
    <property type="project" value="UniProtKB-KW"/>
</dbReference>
<dbReference type="PANTHER" id="PTHR13190">
    <property type="entry name" value="AUTOPHAGY-RELATED 2, ISOFORM A"/>
    <property type="match status" value="1"/>
</dbReference>
<feature type="region of interest" description="Disordered" evidence="10">
    <location>
        <begin position="1271"/>
        <end position="1296"/>
    </location>
</feature>
<dbReference type="GO" id="GO:0034045">
    <property type="term" value="C:phagophore assembly site membrane"/>
    <property type="evidence" value="ECO:0007669"/>
    <property type="project" value="UniProtKB-SubCell"/>
</dbReference>
<dbReference type="GO" id="GO:0043495">
    <property type="term" value="F:protein-membrane adaptor activity"/>
    <property type="evidence" value="ECO:0007669"/>
    <property type="project" value="TreeGrafter"/>
</dbReference>
<dbReference type="PANTHER" id="PTHR13190:SF21">
    <property type="entry name" value="AUTOPHAGY-RELATED PROTEIN 2 HOMOLOG A"/>
    <property type="match status" value="1"/>
</dbReference>
<dbReference type="GO" id="GO:0061908">
    <property type="term" value="C:phagophore"/>
    <property type="evidence" value="ECO:0007669"/>
    <property type="project" value="TreeGrafter"/>
</dbReference>
<comment type="catalytic activity">
    <reaction evidence="9">
        <text>a 1,2-diacyl-sn-glycero-3-phosphoethanolamine(in) = a 1,2-diacyl-sn-glycero-3-phosphoethanolamine(out)</text>
        <dbReference type="Rhea" id="RHEA:38895"/>
        <dbReference type="ChEBI" id="CHEBI:64612"/>
    </reaction>
</comment>
<comment type="subcellular location">
    <subcellularLocation>
        <location evidence="1">Endoplasmic reticulum membrane</location>
        <topology evidence="1">Peripheral membrane protein</topology>
    </subcellularLocation>
    <subcellularLocation>
        <location evidence="2">Preautophagosomal structure membrane</location>
        <topology evidence="2">Peripheral membrane protein</topology>
    </subcellularLocation>
</comment>
<accession>A0A8C1SX09</accession>